<accession>A0A9P7ZAM9</accession>
<evidence type="ECO:0000313" key="1">
    <source>
        <dbReference type="EMBL" id="KAG9248440.1"/>
    </source>
</evidence>
<organism evidence="1 2">
    <name type="scientific">Calycina marina</name>
    <dbReference type="NCBI Taxonomy" id="1763456"/>
    <lineage>
        <taxon>Eukaryota</taxon>
        <taxon>Fungi</taxon>
        <taxon>Dikarya</taxon>
        <taxon>Ascomycota</taxon>
        <taxon>Pezizomycotina</taxon>
        <taxon>Leotiomycetes</taxon>
        <taxon>Helotiales</taxon>
        <taxon>Pezizellaceae</taxon>
        <taxon>Calycina</taxon>
    </lineage>
</organism>
<keyword evidence="2" id="KW-1185">Reference proteome</keyword>
<feature type="non-terminal residue" evidence="1">
    <location>
        <position position="1"/>
    </location>
</feature>
<dbReference type="EMBL" id="MU253749">
    <property type="protein sequence ID" value="KAG9248440.1"/>
    <property type="molecule type" value="Genomic_DNA"/>
</dbReference>
<dbReference type="AlphaFoldDB" id="A0A9P7ZAM9"/>
<gene>
    <name evidence="1" type="ORF">BJ878DRAFT_488304</name>
</gene>
<name>A0A9P7ZAM9_9HELO</name>
<comment type="caution">
    <text evidence="1">The sequence shown here is derived from an EMBL/GenBank/DDBJ whole genome shotgun (WGS) entry which is preliminary data.</text>
</comment>
<proteinExistence type="predicted"/>
<dbReference type="Proteomes" id="UP000887226">
    <property type="component" value="Unassembled WGS sequence"/>
</dbReference>
<sequence>TRMIGRGLVRWVLLNLALRPKRKASKTSTSFPLNVLTSILADFDNLGFSSSPPRISFNVAMTSLKCLCSEAKSRSTLE</sequence>
<protein>
    <submittedName>
        <fullName evidence="1">Uncharacterized protein</fullName>
    </submittedName>
</protein>
<evidence type="ECO:0000313" key="2">
    <source>
        <dbReference type="Proteomes" id="UP000887226"/>
    </source>
</evidence>
<reference evidence="1" key="1">
    <citation type="journal article" date="2021" name="IMA Fungus">
        <title>Genomic characterization of three marine fungi, including Emericellopsis atlantica sp. nov. with signatures of a generalist lifestyle and marine biomass degradation.</title>
        <authorList>
            <person name="Hagestad O.C."/>
            <person name="Hou L."/>
            <person name="Andersen J.H."/>
            <person name="Hansen E.H."/>
            <person name="Altermark B."/>
            <person name="Li C."/>
            <person name="Kuhnert E."/>
            <person name="Cox R.J."/>
            <person name="Crous P.W."/>
            <person name="Spatafora J.W."/>
            <person name="Lail K."/>
            <person name="Amirebrahimi M."/>
            <person name="Lipzen A."/>
            <person name="Pangilinan J."/>
            <person name="Andreopoulos W."/>
            <person name="Hayes R.D."/>
            <person name="Ng V."/>
            <person name="Grigoriev I.V."/>
            <person name="Jackson S.A."/>
            <person name="Sutton T.D.S."/>
            <person name="Dobson A.D.W."/>
            <person name="Rama T."/>
        </authorList>
    </citation>
    <scope>NUCLEOTIDE SEQUENCE</scope>
    <source>
        <strain evidence="1">TRa3180A</strain>
    </source>
</reference>